<dbReference type="AlphaFoldDB" id="A0A916YIU9"/>
<dbReference type="InterPro" id="IPR036217">
    <property type="entry name" value="MethylDNA_cys_MeTrfase_DNAb"/>
</dbReference>
<name>A0A916YIU9_9BACT</name>
<keyword evidence="3" id="KW-0489">Methyltransferase</keyword>
<sequence>MSKAKENRFDDIFDVVRLIPHGRVTSYGAIAKYLGGGGARMVGWAMNASHGELDVPAHRVVNRNGLLTGKHHFGGNKMQELLESEGVKIEKDQVVDFKKLFWNPSDELL</sequence>
<keyword evidence="3" id="KW-0808">Transferase</keyword>
<evidence type="ECO:0000256" key="1">
    <source>
        <dbReference type="ARBA" id="ARBA00022763"/>
    </source>
</evidence>
<feature type="domain" description="Methylated-DNA-[protein]-cysteine S-methyltransferase DNA binding" evidence="2">
    <location>
        <begin position="11"/>
        <end position="87"/>
    </location>
</feature>
<dbReference type="GO" id="GO:0006281">
    <property type="term" value="P:DNA repair"/>
    <property type="evidence" value="ECO:0007669"/>
    <property type="project" value="InterPro"/>
</dbReference>
<gene>
    <name evidence="3" type="primary">ogt2</name>
    <name evidence="3" type="ORF">GCM10011514_09370</name>
</gene>
<comment type="caution">
    <text evidence="3">The sequence shown here is derived from an EMBL/GenBank/DDBJ whole genome shotgun (WGS) entry which is preliminary data.</text>
</comment>
<accession>A0A916YIU9</accession>
<protein>
    <submittedName>
        <fullName evidence="3">Methylated-DNA--protein-cysteine methyltransferase</fullName>
    </submittedName>
</protein>
<reference evidence="3" key="2">
    <citation type="submission" date="2020-09" db="EMBL/GenBank/DDBJ databases">
        <authorList>
            <person name="Sun Q."/>
            <person name="Zhou Y."/>
        </authorList>
    </citation>
    <scope>NUCLEOTIDE SEQUENCE</scope>
    <source>
        <strain evidence="3">CGMCC 1.15958</strain>
    </source>
</reference>
<dbReference type="GO" id="GO:0032259">
    <property type="term" value="P:methylation"/>
    <property type="evidence" value="ECO:0007669"/>
    <property type="project" value="UniProtKB-KW"/>
</dbReference>
<dbReference type="Pfam" id="PF01035">
    <property type="entry name" value="DNA_binding_1"/>
    <property type="match status" value="1"/>
</dbReference>
<evidence type="ECO:0000259" key="2">
    <source>
        <dbReference type="Pfam" id="PF01035"/>
    </source>
</evidence>
<keyword evidence="1" id="KW-0227">DNA damage</keyword>
<evidence type="ECO:0000313" key="3">
    <source>
        <dbReference type="EMBL" id="GGD47491.1"/>
    </source>
</evidence>
<dbReference type="InterPro" id="IPR052520">
    <property type="entry name" value="ATL_DNA_repair"/>
</dbReference>
<proteinExistence type="predicted"/>
<dbReference type="Gene3D" id="1.10.10.10">
    <property type="entry name" value="Winged helix-like DNA-binding domain superfamily/Winged helix DNA-binding domain"/>
    <property type="match status" value="1"/>
</dbReference>
<dbReference type="EMBL" id="BMKK01000002">
    <property type="protein sequence ID" value="GGD47491.1"/>
    <property type="molecule type" value="Genomic_DNA"/>
</dbReference>
<dbReference type="PANTHER" id="PTHR42942:SF1">
    <property type="entry name" value="ALKYLTRANSFERASE-LIKE PROTEIN 1"/>
    <property type="match status" value="1"/>
</dbReference>
<reference evidence="3" key="1">
    <citation type="journal article" date="2014" name="Int. J. Syst. Evol. Microbiol.">
        <title>Complete genome sequence of Corynebacterium casei LMG S-19264T (=DSM 44701T), isolated from a smear-ripened cheese.</title>
        <authorList>
            <consortium name="US DOE Joint Genome Institute (JGI-PGF)"/>
            <person name="Walter F."/>
            <person name="Albersmeier A."/>
            <person name="Kalinowski J."/>
            <person name="Ruckert C."/>
        </authorList>
    </citation>
    <scope>NUCLEOTIDE SEQUENCE</scope>
    <source>
        <strain evidence="3">CGMCC 1.15958</strain>
    </source>
</reference>
<organism evidence="3 4">
    <name type="scientific">Emticicia aquatilis</name>
    <dbReference type="NCBI Taxonomy" id="1537369"/>
    <lineage>
        <taxon>Bacteria</taxon>
        <taxon>Pseudomonadati</taxon>
        <taxon>Bacteroidota</taxon>
        <taxon>Cytophagia</taxon>
        <taxon>Cytophagales</taxon>
        <taxon>Leadbetterellaceae</taxon>
        <taxon>Emticicia</taxon>
    </lineage>
</organism>
<dbReference type="InterPro" id="IPR014048">
    <property type="entry name" value="MethylDNA_cys_MeTrfase_DNA-bd"/>
</dbReference>
<dbReference type="InterPro" id="IPR036388">
    <property type="entry name" value="WH-like_DNA-bd_sf"/>
</dbReference>
<dbReference type="SUPFAM" id="SSF46767">
    <property type="entry name" value="Methylated DNA-protein cysteine methyltransferase, C-terminal domain"/>
    <property type="match status" value="1"/>
</dbReference>
<dbReference type="Proteomes" id="UP000609064">
    <property type="component" value="Unassembled WGS sequence"/>
</dbReference>
<evidence type="ECO:0000313" key="4">
    <source>
        <dbReference type="Proteomes" id="UP000609064"/>
    </source>
</evidence>
<dbReference type="GO" id="GO:0008168">
    <property type="term" value="F:methyltransferase activity"/>
    <property type="evidence" value="ECO:0007669"/>
    <property type="project" value="UniProtKB-KW"/>
</dbReference>
<keyword evidence="4" id="KW-1185">Reference proteome</keyword>
<dbReference type="PANTHER" id="PTHR42942">
    <property type="entry name" value="6-O-METHYLGUANINE DNA METHYLTRANSFERASE"/>
    <property type="match status" value="1"/>
</dbReference>
<dbReference type="CDD" id="cd06445">
    <property type="entry name" value="ATase"/>
    <property type="match status" value="1"/>
</dbReference>
<dbReference type="RefSeq" id="WP_188764884.1">
    <property type="nucleotide sequence ID" value="NZ_BMKK01000002.1"/>
</dbReference>